<comment type="caution">
    <text evidence="1">The sequence shown here is derived from an EMBL/GenBank/DDBJ whole genome shotgun (WGS) entry which is preliminary data.</text>
</comment>
<gene>
    <name evidence="1" type="ORF">L2A60_07015</name>
</gene>
<keyword evidence="2" id="KW-1185">Reference proteome</keyword>
<sequence>MPISACSQEKSPANDSNATIQSQALTVASLGPKLHLDGLNTGIPLPWAVTSWLPLIKSALPIRFTQYVFLAAGIAVACWITEAKAASRLVRLVLAFLACVFLVPNPKAFGWTNFPLAPALPSNIAASALGKPANIIVLPFANHGPGMAWQLDTRMGFTQTGGYVGFTPRQAWRWPVVHDFMDGAPHGNFENDILAFCGTHRVDYILLAPQTPKPLAQAIMALGWPIIRHDGTGIVEVPPRRKLRYFYVQGDYWPSAHSRFSWIGRYARIATSGRSLRLIIKGSERPASLRPVRLTVKIGKKTTVYEVSDATRIVLTLKSGSTTTLKAAKIFRPVDVIHNKDYRHLSVTIALEALPHNPA</sequence>
<reference evidence="1 2" key="1">
    <citation type="submission" date="2022-01" db="EMBL/GenBank/DDBJ databases">
        <authorList>
            <person name="Won M."/>
            <person name="Kim S.-J."/>
            <person name="Kwon S.-W."/>
        </authorList>
    </citation>
    <scope>NUCLEOTIDE SEQUENCE [LARGE SCALE GENOMIC DNA]</scope>
    <source>
        <strain evidence="1 2">KCTC 23505</strain>
    </source>
</reference>
<proteinExistence type="predicted"/>
<evidence type="ECO:0000313" key="1">
    <source>
        <dbReference type="EMBL" id="MCF3946433.1"/>
    </source>
</evidence>
<dbReference type="EMBL" id="JAKGBZ010000010">
    <property type="protein sequence ID" value="MCF3946433.1"/>
    <property type="molecule type" value="Genomic_DNA"/>
</dbReference>
<organism evidence="1 2">
    <name type="scientific">Acidiphilium iwatense</name>
    <dbReference type="NCBI Taxonomy" id="768198"/>
    <lineage>
        <taxon>Bacteria</taxon>
        <taxon>Pseudomonadati</taxon>
        <taxon>Pseudomonadota</taxon>
        <taxon>Alphaproteobacteria</taxon>
        <taxon>Acetobacterales</taxon>
        <taxon>Acidocellaceae</taxon>
        <taxon>Acidiphilium</taxon>
    </lineage>
</organism>
<name>A0ABS9DUL9_9PROT</name>
<dbReference type="RefSeq" id="WP_235703668.1">
    <property type="nucleotide sequence ID" value="NZ_JAKGBZ010000010.1"/>
</dbReference>
<evidence type="ECO:0000313" key="2">
    <source>
        <dbReference type="Proteomes" id="UP001521209"/>
    </source>
</evidence>
<accession>A0ABS9DUL9</accession>
<protein>
    <submittedName>
        <fullName evidence="1">Uncharacterized protein</fullName>
    </submittedName>
</protein>
<dbReference type="Proteomes" id="UP001521209">
    <property type="component" value="Unassembled WGS sequence"/>
</dbReference>